<dbReference type="SMART" id="SM00530">
    <property type="entry name" value="HTH_XRE"/>
    <property type="match status" value="1"/>
</dbReference>
<dbReference type="GO" id="GO:0003677">
    <property type="term" value="F:DNA binding"/>
    <property type="evidence" value="ECO:0007669"/>
    <property type="project" value="UniProtKB-KW"/>
</dbReference>
<protein>
    <submittedName>
        <fullName evidence="4">Helix-turn-helix domain-containing protein</fullName>
    </submittedName>
</protein>
<sequence>MNIIGTNIRLLRQKNGWSQAEVAKFLKISTPAFSKIETGVTDINVSRLDQISRLFQVSCIEIISREGNNLQPGTFVEVTVLKDRLAMKEQEITKLQKKIIDLYEEYRSAPASKRFPHG</sequence>
<evidence type="ECO:0000313" key="4">
    <source>
        <dbReference type="EMBL" id="MBB2145224.1"/>
    </source>
</evidence>
<dbReference type="Pfam" id="PF01381">
    <property type="entry name" value="HTH_3"/>
    <property type="match status" value="1"/>
</dbReference>
<feature type="coiled-coil region" evidence="2">
    <location>
        <begin position="78"/>
        <end position="105"/>
    </location>
</feature>
<dbReference type="InterPro" id="IPR010982">
    <property type="entry name" value="Lambda_DNA-bd_dom_sf"/>
</dbReference>
<accession>A0A923E0B8</accession>
<comment type="caution">
    <text evidence="4">The sequence shown here is derived from an EMBL/GenBank/DDBJ whole genome shotgun (WGS) entry which is preliminary data.</text>
</comment>
<dbReference type="Gene3D" id="1.10.260.40">
    <property type="entry name" value="lambda repressor-like DNA-binding domains"/>
    <property type="match status" value="1"/>
</dbReference>
<evidence type="ECO:0000256" key="1">
    <source>
        <dbReference type="ARBA" id="ARBA00023125"/>
    </source>
</evidence>
<evidence type="ECO:0000313" key="5">
    <source>
        <dbReference type="Proteomes" id="UP000601055"/>
    </source>
</evidence>
<dbReference type="PROSITE" id="PS50943">
    <property type="entry name" value="HTH_CROC1"/>
    <property type="match status" value="1"/>
</dbReference>
<gene>
    <name evidence="4" type="ORF">GM921_07000</name>
</gene>
<dbReference type="PANTHER" id="PTHR46558:SF11">
    <property type="entry name" value="HTH-TYPE TRANSCRIPTIONAL REGULATOR XRE"/>
    <property type="match status" value="1"/>
</dbReference>
<dbReference type="SUPFAM" id="SSF47413">
    <property type="entry name" value="lambda repressor-like DNA-binding domains"/>
    <property type="match status" value="1"/>
</dbReference>
<keyword evidence="1" id="KW-0238">DNA-binding</keyword>
<organism evidence="4 5">
    <name type="scientific">Pedobacter planticolens</name>
    <dbReference type="NCBI Taxonomy" id="2679964"/>
    <lineage>
        <taxon>Bacteria</taxon>
        <taxon>Pseudomonadati</taxon>
        <taxon>Bacteroidota</taxon>
        <taxon>Sphingobacteriia</taxon>
        <taxon>Sphingobacteriales</taxon>
        <taxon>Sphingobacteriaceae</taxon>
        <taxon>Pedobacter</taxon>
    </lineage>
</organism>
<keyword evidence="5" id="KW-1185">Reference proteome</keyword>
<dbReference type="AlphaFoldDB" id="A0A923E0B8"/>
<evidence type="ECO:0000256" key="2">
    <source>
        <dbReference type="SAM" id="Coils"/>
    </source>
</evidence>
<name>A0A923E0B8_9SPHI</name>
<proteinExistence type="predicted"/>
<dbReference type="RefSeq" id="WP_182922252.1">
    <property type="nucleotide sequence ID" value="NZ_WNXD01000001.1"/>
</dbReference>
<dbReference type="EMBL" id="WNXD01000001">
    <property type="protein sequence ID" value="MBB2145224.1"/>
    <property type="molecule type" value="Genomic_DNA"/>
</dbReference>
<dbReference type="PANTHER" id="PTHR46558">
    <property type="entry name" value="TRACRIPTIONAL REGULATORY PROTEIN-RELATED-RELATED"/>
    <property type="match status" value="1"/>
</dbReference>
<dbReference type="Proteomes" id="UP000601055">
    <property type="component" value="Unassembled WGS sequence"/>
</dbReference>
<evidence type="ECO:0000259" key="3">
    <source>
        <dbReference type="PROSITE" id="PS50943"/>
    </source>
</evidence>
<dbReference type="InterPro" id="IPR001387">
    <property type="entry name" value="Cro/C1-type_HTH"/>
</dbReference>
<reference evidence="4" key="1">
    <citation type="submission" date="2019-11" db="EMBL/GenBank/DDBJ databases">
        <title>Description of Pedobacter sp. LMG 31464T.</title>
        <authorList>
            <person name="Carlier A."/>
            <person name="Qi S."/>
            <person name="Vandamme P."/>
        </authorList>
    </citation>
    <scope>NUCLEOTIDE SEQUENCE</scope>
    <source>
        <strain evidence="4">LMG 31464</strain>
    </source>
</reference>
<feature type="domain" description="HTH cro/C1-type" evidence="3">
    <location>
        <begin position="8"/>
        <end position="62"/>
    </location>
</feature>
<keyword evidence="2" id="KW-0175">Coiled coil</keyword>
<dbReference type="CDD" id="cd00093">
    <property type="entry name" value="HTH_XRE"/>
    <property type="match status" value="1"/>
</dbReference>